<gene>
    <name evidence="1" type="ORF">NQ318_004383</name>
</gene>
<sequence length="64" mass="7170">MKSPKQGAQTPLYCATEPALENDTGLLYRDCKHYNSTVIFYDNVASKLWDESENMIKGVIGKDA</sequence>
<dbReference type="AlphaFoldDB" id="A0AAV8YRI7"/>
<dbReference type="EMBL" id="JAPWTK010000051">
    <property type="protein sequence ID" value="KAJ8954078.1"/>
    <property type="molecule type" value="Genomic_DNA"/>
</dbReference>
<comment type="caution">
    <text evidence="1">The sequence shown here is derived from an EMBL/GenBank/DDBJ whole genome shotgun (WGS) entry which is preliminary data.</text>
</comment>
<accession>A0AAV8YRI7</accession>
<name>A0AAV8YRI7_9CUCU</name>
<dbReference type="Proteomes" id="UP001162162">
    <property type="component" value="Unassembled WGS sequence"/>
</dbReference>
<protein>
    <submittedName>
        <fullName evidence="1">Uncharacterized protein</fullName>
    </submittedName>
</protein>
<evidence type="ECO:0000313" key="2">
    <source>
        <dbReference type="Proteomes" id="UP001162162"/>
    </source>
</evidence>
<organism evidence="1 2">
    <name type="scientific">Aromia moschata</name>
    <dbReference type="NCBI Taxonomy" id="1265417"/>
    <lineage>
        <taxon>Eukaryota</taxon>
        <taxon>Metazoa</taxon>
        <taxon>Ecdysozoa</taxon>
        <taxon>Arthropoda</taxon>
        <taxon>Hexapoda</taxon>
        <taxon>Insecta</taxon>
        <taxon>Pterygota</taxon>
        <taxon>Neoptera</taxon>
        <taxon>Endopterygota</taxon>
        <taxon>Coleoptera</taxon>
        <taxon>Polyphaga</taxon>
        <taxon>Cucujiformia</taxon>
        <taxon>Chrysomeloidea</taxon>
        <taxon>Cerambycidae</taxon>
        <taxon>Cerambycinae</taxon>
        <taxon>Callichromatini</taxon>
        <taxon>Aromia</taxon>
    </lineage>
</organism>
<keyword evidence="2" id="KW-1185">Reference proteome</keyword>
<reference evidence="1" key="1">
    <citation type="journal article" date="2023" name="Insect Mol. Biol.">
        <title>Genome sequencing provides insights into the evolution of gene families encoding plant cell wall-degrading enzymes in longhorned beetles.</title>
        <authorList>
            <person name="Shin N.R."/>
            <person name="Okamura Y."/>
            <person name="Kirsch R."/>
            <person name="Pauchet Y."/>
        </authorList>
    </citation>
    <scope>NUCLEOTIDE SEQUENCE</scope>
    <source>
        <strain evidence="1">AMC_N1</strain>
    </source>
</reference>
<proteinExistence type="predicted"/>
<evidence type="ECO:0000313" key="1">
    <source>
        <dbReference type="EMBL" id="KAJ8954078.1"/>
    </source>
</evidence>